<feature type="signal peptide" evidence="3">
    <location>
        <begin position="1"/>
        <end position="27"/>
    </location>
</feature>
<sequence>MHKITKTALALAVGTALALGVPLAASATPVATTSSVTVNSAPVALSHHDSGQGKDHGKAVGYNHHPKPTKPAYPPTKPPKPHHHHPHPFWWGGFWWFPFFFPAHTFHPGEIVHITITGFGGFSFFGTFTADESGSINLGTAAADGSLTAQLKASGSQNLAGQKLNATVTDSSGTSVTQTVSVPADAAKSAATTKGASSVTAADPSSLASTGSYISLATVWGAVGLLALGAGFVTMRSVTRRKDRAKA</sequence>
<reference evidence="4" key="2">
    <citation type="submission" date="2023-12" db="EMBL/GenBank/DDBJ databases">
        <authorList>
            <person name="Sun Q."/>
            <person name="Inoue M."/>
        </authorList>
    </citation>
    <scope>NUCLEOTIDE SEQUENCE</scope>
    <source>
        <strain evidence="4">JCM 17590</strain>
    </source>
</reference>
<name>A0ABP7ZNL9_9MICO</name>
<evidence type="ECO:0000256" key="1">
    <source>
        <dbReference type="SAM" id="MobiDB-lite"/>
    </source>
</evidence>
<accession>A0ABP7ZNL9</accession>
<comment type="caution">
    <text evidence="4">The sequence shown here is derived from an EMBL/GenBank/DDBJ whole genome shotgun (WGS) entry which is preliminary data.</text>
</comment>
<dbReference type="Proteomes" id="UP001415169">
    <property type="component" value="Unassembled WGS sequence"/>
</dbReference>
<reference evidence="4" key="1">
    <citation type="journal article" date="2014" name="Int. J. Syst. Evol. Microbiol.">
        <title>Complete genome of a new Firmicutes species belonging to the dominant human colonic microbiota ('Ruminococcus bicirculans') reveals two chromosomes and a selective capacity to utilize plant glucans.</title>
        <authorList>
            <consortium name="NISC Comparative Sequencing Program"/>
            <person name="Wegmann U."/>
            <person name="Louis P."/>
            <person name="Goesmann A."/>
            <person name="Henrissat B."/>
            <person name="Duncan S.H."/>
            <person name="Flint H.J."/>
        </authorList>
    </citation>
    <scope>NUCLEOTIDE SEQUENCE</scope>
    <source>
        <strain evidence="4">JCM 17590</strain>
    </source>
</reference>
<proteinExistence type="predicted"/>
<keyword evidence="5" id="KW-1185">Reference proteome</keyword>
<evidence type="ECO:0008006" key="6">
    <source>
        <dbReference type="Google" id="ProtNLM"/>
    </source>
</evidence>
<dbReference type="RefSeq" id="WP_344792730.1">
    <property type="nucleotide sequence ID" value="NZ_BAABBV010000002.1"/>
</dbReference>
<feature type="compositionally biased region" description="Pro residues" evidence="1">
    <location>
        <begin position="69"/>
        <end position="78"/>
    </location>
</feature>
<feature type="transmembrane region" description="Helical" evidence="2">
    <location>
        <begin position="213"/>
        <end position="234"/>
    </location>
</feature>
<protein>
    <recommendedName>
        <fullName evidence="6">LPXTG cell wall anchor domain-containing protein</fullName>
    </recommendedName>
</protein>
<feature type="compositionally biased region" description="Basic and acidic residues" evidence="1">
    <location>
        <begin position="46"/>
        <end position="58"/>
    </location>
</feature>
<feature type="chain" id="PRO_5047364555" description="LPXTG cell wall anchor domain-containing protein" evidence="3">
    <location>
        <begin position="28"/>
        <end position="247"/>
    </location>
</feature>
<organism evidence="4 5">
    <name type="scientific">Gryllotalpicola daejeonensis</name>
    <dbReference type="NCBI Taxonomy" id="993087"/>
    <lineage>
        <taxon>Bacteria</taxon>
        <taxon>Bacillati</taxon>
        <taxon>Actinomycetota</taxon>
        <taxon>Actinomycetes</taxon>
        <taxon>Micrococcales</taxon>
        <taxon>Microbacteriaceae</taxon>
        <taxon>Gryllotalpicola</taxon>
    </lineage>
</organism>
<evidence type="ECO:0000313" key="4">
    <source>
        <dbReference type="EMBL" id="GAA4166142.1"/>
    </source>
</evidence>
<keyword evidence="2" id="KW-1133">Transmembrane helix</keyword>
<evidence type="ECO:0000313" key="5">
    <source>
        <dbReference type="Proteomes" id="UP001415169"/>
    </source>
</evidence>
<evidence type="ECO:0000256" key="2">
    <source>
        <dbReference type="SAM" id="Phobius"/>
    </source>
</evidence>
<gene>
    <name evidence="4" type="ORF">GCM10022286_30300</name>
</gene>
<keyword evidence="2" id="KW-0812">Transmembrane</keyword>
<dbReference type="EMBL" id="BAABBV010000002">
    <property type="protein sequence ID" value="GAA4166142.1"/>
    <property type="molecule type" value="Genomic_DNA"/>
</dbReference>
<keyword evidence="3" id="KW-0732">Signal</keyword>
<keyword evidence="2" id="KW-0472">Membrane</keyword>
<evidence type="ECO:0000256" key="3">
    <source>
        <dbReference type="SAM" id="SignalP"/>
    </source>
</evidence>
<feature type="region of interest" description="Disordered" evidence="1">
    <location>
        <begin position="45"/>
        <end position="84"/>
    </location>
</feature>